<evidence type="ECO:0000313" key="1">
    <source>
        <dbReference type="EMBL" id="CAG5079166.1"/>
    </source>
</evidence>
<proteinExistence type="predicted"/>
<dbReference type="RefSeq" id="WP_258541099.1">
    <property type="nucleotide sequence ID" value="NZ_OU015584.1"/>
</dbReference>
<accession>A0A916JKZ1</accession>
<dbReference type="AlphaFoldDB" id="A0A916JKZ1"/>
<protein>
    <recommendedName>
        <fullName evidence="3">Carboxypeptidase regulatory-like domain-containing protein</fullName>
    </recommendedName>
</protein>
<dbReference type="EMBL" id="OU015584">
    <property type="protein sequence ID" value="CAG5079166.1"/>
    <property type="molecule type" value="Genomic_DNA"/>
</dbReference>
<sequence>MSAHSLSFFGQEAPQVKFDAKITSVEEQGSRLDVVKIYVSADGKLLDSTVTQKGRMFYQLDTGKIYKVEFTKSGYVSKHLVVSTVNAPEDVKRKSKLKVEVALFKQKQGLEVDFLKTKPMGVARYDYMTGKLSWDKDYTRSIVEMIITATLENYKENDSED</sequence>
<keyword evidence="2" id="KW-1185">Reference proteome</keyword>
<gene>
    <name evidence="1" type="ORF">CRYO30217_00877</name>
</gene>
<organism evidence="1 2">
    <name type="scientific">Parvicella tangerina</name>
    <dbReference type="NCBI Taxonomy" id="2829795"/>
    <lineage>
        <taxon>Bacteria</taxon>
        <taxon>Pseudomonadati</taxon>
        <taxon>Bacteroidota</taxon>
        <taxon>Flavobacteriia</taxon>
        <taxon>Flavobacteriales</taxon>
        <taxon>Parvicellaceae</taxon>
        <taxon>Parvicella</taxon>
    </lineage>
</organism>
<evidence type="ECO:0000313" key="2">
    <source>
        <dbReference type="Proteomes" id="UP000683507"/>
    </source>
</evidence>
<dbReference type="KEGG" id="ptan:CRYO30217_00877"/>
<evidence type="ECO:0008006" key="3">
    <source>
        <dbReference type="Google" id="ProtNLM"/>
    </source>
</evidence>
<reference evidence="1" key="1">
    <citation type="submission" date="2021-04" db="EMBL/GenBank/DDBJ databases">
        <authorList>
            <person name="Rodrigo-Torres L."/>
            <person name="Arahal R. D."/>
            <person name="Lucena T."/>
        </authorList>
    </citation>
    <scope>NUCLEOTIDE SEQUENCE</scope>
    <source>
        <strain evidence="1">AS29M-1</strain>
    </source>
</reference>
<name>A0A916JKZ1_9FLAO</name>
<dbReference type="Proteomes" id="UP000683507">
    <property type="component" value="Chromosome"/>
</dbReference>